<dbReference type="InterPro" id="IPR016898">
    <property type="entry name" value="Polyphosphate_phosphotransfera"/>
</dbReference>
<keyword evidence="2" id="KW-0808">Transferase</keyword>
<organism evidence="5 6">
    <name type="scientific">Paenimyroides ceti</name>
    <dbReference type="NCBI Taxonomy" id="395087"/>
    <lineage>
        <taxon>Bacteria</taxon>
        <taxon>Pseudomonadati</taxon>
        <taxon>Bacteroidota</taxon>
        <taxon>Flavobacteriia</taxon>
        <taxon>Flavobacteriales</taxon>
        <taxon>Flavobacteriaceae</taxon>
        <taxon>Paenimyroides</taxon>
    </lineage>
</organism>
<dbReference type="EMBL" id="JAUFQU010000001">
    <property type="protein sequence ID" value="MDN3706886.1"/>
    <property type="molecule type" value="Genomic_DNA"/>
</dbReference>
<comment type="similarity">
    <text evidence="1">Belongs to the polyphosphate kinase 2 (PPK2) family. Class I subfamily.</text>
</comment>
<proteinExistence type="inferred from homology"/>
<dbReference type="RefSeq" id="WP_290362937.1">
    <property type="nucleotide sequence ID" value="NZ_JAUFQU010000001.1"/>
</dbReference>
<evidence type="ECO:0000259" key="4">
    <source>
        <dbReference type="Pfam" id="PF03976"/>
    </source>
</evidence>
<comment type="caution">
    <text evidence="5">The sequence shown here is derived from an EMBL/GenBank/DDBJ whole genome shotgun (WGS) entry which is preliminary data.</text>
</comment>
<dbReference type="NCBIfam" id="TIGR03709">
    <property type="entry name" value="PPK2_rel_1"/>
    <property type="match status" value="1"/>
</dbReference>
<evidence type="ECO:0000313" key="5">
    <source>
        <dbReference type="EMBL" id="MDN3706886.1"/>
    </source>
</evidence>
<dbReference type="GO" id="GO:0016301">
    <property type="term" value="F:kinase activity"/>
    <property type="evidence" value="ECO:0007669"/>
    <property type="project" value="UniProtKB-KW"/>
</dbReference>
<dbReference type="Gene3D" id="3.40.50.300">
    <property type="entry name" value="P-loop containing nucleotide triphosphate hydrolases"/>
    <property type="match status" value="1"/>
</dbReference>
<evidence type="ECO:0000256" key="3">
    <source>
        <dbReference type="ARBA" id="ARBA00022777"/>
    </source>
</evidence>
<dbReference type="InterPro" id="IPR027417">
    <property type="entry name" value="P-loop_NTPase"/>
</dbReference>
<dbReference type="InterPro" id="IPR022300">
    <property type="entry name" value="PPK2-rel_1"/>
</dbReference>
<protein>
    <submittedName>
        <fullName evidence="5">Polyphosphate kinase 2 family protein</fullName>
    </submittedName>
</protein>
<dbReference type="PIRSF" id="PIRSF028756">
    <property type="entry name" value="PPK2_prd"/>
    <property type="match status" value="1"/>
</dbReference>
<feature type="domain" description="Polyphosphate kinase-2-related" evidence="4">
    <location>
        <begin position="28"/>
        <end position="263"/>
    </location>
</feature>
<dbReference type="Pfam" id="PF03976">
    <property type="entry name" value="PPK2"/>
    <property type="match status" value="1"/>
</dbReference>
<evidence type="ECO:0000313" key="6">
    <source>
        <dbReference type="Proteomes" id="UP001242368"/>
    </source>
</evidence>
<dbReference type="InterPro" id="IPR022488">
    <property type="entry name" value="PPK2-related"/>
</dbReference>
<gene>
    <name evidence="5" type="ORF">QW060_07040</name>
</gene>
<evidence type="ECO:0000256" key="2">
    <source>
        <dbReference type="ARBA" id="ARBA00022679"/>
    </source>
</evidence>
<accession>A0ABT8CRZ1</accession>
<evidence type="ECO:0000256" key="1">
    <source>
        <dbReference type="ARBA" id="ARBA00009924"/>
    </source>
</evidence>
<name>A0ABT8CRZ1_9FLAO</name>
<keyword evidence="3 5" id="KW-0418">Kinase</keyword>
<reference evidence="6" key="1">
    <citation type="journal article" date="2019" name="Int. J. Syst. Evol. Microbiol.">
        <title>The Global Catalogue of Microorganisms (GCM) 10K type strain sequencing project: providing services to taxonomists for standard genome sequencing and annotation.</title>
        <authorList>
            <consortium name="The Broad Institute Genomics Platform"/>
            <consortium name="The Broad Institute Genome Sequencing Center for Infectious Disease"/>
            <person name="Wu L."/>
            <person name="Ma J."/>
        </authorList>
    </citation>
    <scope>NUCLEOTIDE SEQUENCE [LARGE SCALE GENOMIC DNA]</scope>
    <source>
        <strain evidence="6">CECT 7184</strain>
    </source>
</reference>
<sequence>MGIKQFLAKEDFSLSDFHTFLKDSGTIEEAKAELKKVRKKISDIQDKMYASNRYSVLICFQGMDTAGKDSLIREVFKNINARGVVVYSFKTPSAKELQHDYLWRHYIALPEKGKFSVFNRSHYENVLITKVHPEIILNERIPQIKTTDDIEDTFWNNRYESINHFEKHLAENGVIILKFFLNLSKEEQRKRLLRRLEKPKHNWKFSPGDLSERQLWDQYMQAYEALLKKTSKTNAPWYVIPSDVKEIQRLLVARIIYKTLKQYEDIEYPEADEEIQSKIKVYKEALEKDA</sequence>
<keyword evidence="6" id="KW-1185">Reference proteome</keyword>
<dbReference type="Proteomes" id="UP001242368">
    <property type="component" value="Unassembled WGS sequence"/>
</dbReference>
<dbReference type="PANTHER" id="PTHR34383:SF3">
    <property type="entry name" value="POLYPHOSPHATE:AMP PHOSPHOTRANSFERASE"/>
    <property type="match status" value="1"/>
</dbReference>
<dbReference type="SUPFAM" id="SSF52540">
    <property type="entry name" value="P-loop containing nucleoside triphosphate hydrolases"/>
    <property type="match status" value="1"/>
</dbReference>
<dbReference type="PANTHER" id="PTHR34383">
    <property type="entry name" value="POLYPHOSPHATE:AMP PHOSPHOTRANSFERASE-RELATED"/>
    <property type="match status" value="1"/>
</dbReference>